<reference evidence="1" key="1">
    <citation type="submission" date="2015-07" db="EMBL/GenBank/DDBJ databases">
        <title>MeaNS - Measles Nucleotide Surveillance Program.</title>
        <authorList>
            <person name="Tran T."/>
            <person name="Druce J."/>
        </authorList>
    </citation>
    <scope>NUCLEOTIDE SEQUENCE</scope>
    <source>
        <strain evidence="1">UCB-OBI-ISO-001</strain>
        <tissue evidence="1">Gonad</tissue>
    </source>
</reference>
<name>A0A0L8IFS7_OCTBM</name>
<proteinExistence type="predicted"/>
<dbReference type="EMBL" id="KQ415876">
    <property type="protein sequence ID" value="KOF99865.1"/>
    <property type="molecule type" value="Genomic_DNA"/>
</dbReference>
<organism evidence="1">
    <name type="scientific">Octopus bimaculoides</name>
    <name type="common">California two-spotted octopus</name>
    <dbReference type="NCBI Taxonomy" id="37653"/>
    <lineage>
        <taxon>Eukaryota</taxon>
        <taxon>Metazoa</taxon>
        <taxon>Spiralia</taxon>
        <taxon>Lophotrochozoa</taxon>
        <taxon>Mollusca</taxon>
        <taxon>Cephalopoda</taxon>
        <taxon>Coleoidea</taxon>
        <taxon>Octopodiformes</taxon>
        <taxon>Octopoda</taxon>
        <taxon>Incirrata</taxon>
        <taxon>Octopodidae</taxon>
        <taxon>Octopus</taxon>
    </lineage>
</organism>
<gene>
    <name evidence="1" type="ORF">OCBIM_22010380mg</name>
</gene>
<accession>A0A0L8IFS7</accession>
<protein>
    <submittedName>
        <fullName evidence="1">Uncharacterized protein</fullName>
    </submittedName>
</protein>
<sequence>MCVCIYTYVHLQICQVAQETPDQTINHFKQKHAPTCQWSITVTLSSSHYYNI</sequence>
<dbReference type="AlphaFoldDB" id="A0A0L8IFS7"/>
<evidence type="ECO:0000313" key="1">
    <source>
        <dbReference type="EMBL" id="KOF99865.1"/>
    </source>
</evidence>